<dbReference type="Proteomes" id="UP000249061">
    <property type="component" value="Unassembled WGS sequence"/>
</dbReference>
<keyword evidence="2" id="KW-0238">DNA-binding</keyword>
<evidence type="ECO:0000256" key="1">
    <source>
        <dbReference type="ARBA" id="ARBA00023015"/>
    </source>
</evidence>
<dbReference type="GO" id="GO:0003677">
    <property type="term" value="F:DNA binding"/>
    <property type="evidence" value="ECO:0007669"/>
    <property type="project" value="UniProtKB-KW"/>
</dbReference>
<evidence type="ECO:0000256" key="2">
    <source>
        <dbReference type="ARBA" id="ARBA00023125"/>
    </source>
</evidence>
<dbReference type="PANTHER" id="PTHR33204:SF18">
    <property type="entry name" value="TRANSCRIPTIONAL REGULATORY PROTEIN"/>
    <property type="match status" value="1"/>
</dbReference>
<dbReference type="SUPFAM" id="SSF46785">
    <property type="entry name" value="Winged helix' DNA-binding domain"/>
    <property type="match status" value="1"/>
</dbReference>
<evidence type="ECO:0000313" key="6">
    <source>
        <dbReference type="Proteomes" id="UP000249061"/>
    </source>
</evidence>
<dbReference type="Gene3D" id="1.10.10.10">
    <property type="entry name" value="Winged helix-like DNA-binding domain superfamily/Winged helix DNA-binding domain"/>
    <property type="match status" value="1"/>
</dbReference>
<dbReference type="InterPro" id="IPR002577">
    <property type="entry name" value="HTH_HxlR"/>
</dbReference>
<keyword evidence="1" id="KW-0805">Transcription regulation</keyword>
<accession>A0A2W5SX02</accession>
<dbReference type="InterPro" id="IPR036390">
    <property type="entry name" value="WH_DNA-bd_sf"/>
</dbReference>
<reference evidence="5 6" key="1">
    <citation type="submission" date="2017-08" db="EMBL/GenBank/DDBJ databases">
        <title>Infants hospitalized years apart are colonized by the same room-sourced microbial strains.</title>
        <authorList>
            <person name="Brooks B."/>
            <person name="Olm M.R."/>
            <person name="Firek B.A."/>
            <person name="Baker R."/>
            <person name="Thomas B.C."/>
            <person name="Morowitz M.J."/>
            <person name="Banfield J.F."/>
        </authorList>
    </citation>
    <scope>NUCLEOTIDE SEQUENCE [LARGE SCALE GENOMIC DNA]</scope>
    <source>
        <strain evidence="5">S2_003_000_R2_14</strain>
    </source>
</reference>
<dbReference type="PROSITE" id="PS51118">
    <property type="entry name" value="HTH_HXLR"/>
    <property type="match status" value="1"/>
</dbReference>
<dbReference type="InterPro" id="IPR036388">
    <property type="entry name" value="WH-like_DNA-bd_sf"/>
</dbReference>
<proteinExistence type="predicted"/>
<sequence length="218" mass="24652">MPTKSKRSYEQFCGLARALDVVGERWTLLIIRELLLGTRRYSELLTALPGITTNLLADRLKELTHLGLITEGYMLTEAGAALEPAIMELARWGGRFMDSPKKHDTVDPGWMLLSLKRRYVGGLACTIGVCVEKTWFTLTFEPQWLRVTKQRPERSAASLHLSRGEFIDVFVTGHDPRSDCVDGDARVIKNVTRALLPRRFASELPPSKVKTRFTIPLR</sequence>
<feature type="domain" description="HTH hxlR-type" evidence="4">
    <location>
        <begin position="13"/>
        <end position="101"/>
    </location>
</feature>
<evidence type="ECO:0000256" key="3">
    <source>
        <dbReference type="ARBA" id="ARBA00023163"/>
    </source>
</evidence>
<keyword evidence="3" id="KW-0804">Transcription</keyword>
<evidence type="ECO:0000313" key="5">
    <source>
        <dbReference type="EMBL" id="PZR07312.1"/>
    </source>
</evidence>
<dbReference type="Pfam" id="PF01638">
    <property type="entry name" value="HxlR"/>
    <property type="match status" value="1"/>
</dbReference>
<dbReference type="EMBL" id="QFQP01000032">
    <property type="protein sequence ID" value="PZR07312.1"/>
    <property type="molecule type" value="Genomic_DNA"/>
</dbReference>
<gene>
    <name evidence="5" type="ORF">DI536_28085</name>
</gene>
<organism evidence="5 6">
    <name type="scientific">Archangium gephyra</name>
    <dbReference type="NCBI Taxonomy" id="48"/>
    <lineage>
        <taxon>Bacteria</taxon>
        <taxon>Pseudomonadati</taxon>
        <taxon>Myxococcota</taxon>
        <taxon>Myxococcia</taxon>
        <taxon>Myxococcales</taxon>
        <taxon>Cystobacterineae</taxon>
        <taxon>Archangiaceae</taxon>
        <taxon>Archangium</taxon>
    </lineage>
</organism>
<comment type="caution">
    <text evidence="5">The sequence shown here is derived from an EMBL/GenBank/DDBJ whole genome shotgun (WGS) entry which is preliminary data.</text>
</comment>
<dbReference type="PANTHER" id="PTHR33204">
    <property type="entry name" value="TRANSCRIPTIONAL REGULATOR, MARR FAMILY"/>
    <property type="match status" value="1"/>
</dbReference>
<name>A0A2W5SX02_9BACT</name>
<protein>
    <recommendedName>
        <fullName evidence="4">HTH hxlR-type domain-containing protein</fullName>
    </recommendedName>
</protein>
<dbReference type="AlphaFoldDB" id="A0A2W5SX02"/>
<evidence type="ECO:0000259" key="4">
    <source>
        <dbReference type="PROSITE" id="PS51118"/>
    </source>
</evidence>